<feature type="domain" description="M23ase beta-sheet core" evidence="1">
    <location>
        <begin position="90"/>
        <end position="188"/>
    </location>
</feature>
<proteinExistence type="predicted"/>
<organism evidence="2 3">
    <name type="scientific">Belliella kenyensis</name>
    <dbReference type="NCBI Taxonomy" id="1472724"/>
    <lineage>
        <taxon>Bacteria</taxon>
        <taxon>Pseudomonadati</taxon>
        <taxon>Bacteroidota</taxon>
        <taxon>Cytophagia</taxon>
        <taxon>Cytophagales</taxon>
        <taxon>Cyclobacteriaceae</taxon>
        <taxon>Belliella</taxon>
    </lineage>
</organism>
<protein>
    <submittedName>
        <fullName evidence="2">Peptidoglycan DD-metalloendopeptidase family protein</fullName>
    </submittedName>
</protein>
<dbReference type="Gene3D" id="2.70.70.10">
    <property type="entry name" value="Glucose Permease (Domain IIA)"/>
    <property type="match status" value="1"/>
</dbReference>
<dbReference type="CDD" id="cd12797">
    <property type="entry name" value="M23_peptidase"/>
    <property type="match status" value="1"/>
</dbReference>
<evidence type="ECO:0000313" key="3">
    <source>
        <dbReference type="Proteomes" id="UP001595766"/>
    </source>
</evidence>
<dbReference type="SUPFAM" id="SSF51261">
    <property type="entry name" value="Duplicated hybrid motif"/>
    <property type="match status" value="1"/>
</dbReference>
<sequence>MLEQLLANLEIAPLMGIPLNEKNTMRMDFSPSNRKLLEVDLSNTALFDSYVFGLLNSSQKQYGIGGYFEHRAIYQRSKVFATAVEDFRDIHLGVDIWTKAGHPVYTPIDGVVHSFQDNVGFGNYGPTIILKHKLGGKLLYSLYGHLQRADLENLVVGRLFKKGDLLCHLGEFPENGDWPAHLHFQLMWDMMGNVGDFPGVCSHREQEKYRQICPNPHAIIGY</sequence>
<comment type="caution">
    <text evidence="2">The sequence shown here is derived from an EMBL/GenBank/DDBJ whole genome shotgun (WGS) entry which is preliminary data.</text>
</comment>
<name>A0ABV8EPM7_9BACT</name>
<gene>
    <name evidence="2" type="ORF">ACFOUP_17995</name>
</gene>
<dbReference type="Pfam" id="PF01551">
    <property type="entry name" value="Peptidase_M23"/>
    <property type="match status" value="1"/>
</dbReference>
<dbReference type="InterPro" id="IPR011055">
    <property type="entry name" value="Dup_hybrid_motif"/>
</dbReference>
<evidence type="ECO:0000259" key="1">
    <source>
        <dbReference type="Pfam" id="PF01551"/>
    </source>
</evidence>
<dbReference type="Proteomes" id="UP001595766">
    <property type="component" value="Unassembled WGS sequence"/>
</dbReference>
<dbReference type="PANTHER" id="PTHR21666:SF270">
    <property type="entry name" value="MUREIN HYDROLASE ACTIVATOR ENVC"/>
    <property type="match status" value="1"/>
</dbReference>
<evidence type="ECO:0000313" key="2">
    <source>
        <dbReference type="EMBL" id="MFC3978282.1"/>
    </source>
</evidence>
<dbReference type="RefSeq" id="WP_241295806.1">
    <property type="nucleotide sequence ID" value="NZ_JAKZGR010000010.1"/>
</dbReference>
<keyword evidence="3" id="KW-1185">Reference proteome</keyword>
<reference evidence="3" key="1">
    <citation type="journal article" date="2019" name="Int. J. Syst. Evol. Microbiol.">
        <title>The Global Catalogue of Microorganisms (GCM) 10K type strain sequencing project: providing services to taxonomists for standard genome sequencing and annotation.</title>
        <authorList>
            <consortium name="The Broad Institute Genomics Platform"/>
            <consortium name="The Broad Institute Genome Sequencing Center for Infectious Disease"/>
            <person name="Wu L."/>
            <person name="Ma J."/>
        </authorList>
    </citation>
    <scope>NUCLEOTIDE SEQUENCE [LARGE SCALE GENOMIC DNA]</scope>
    <source>
        <strain evidence="3">CECT 8551</strain>
    </source>
</reference>
<dbReference type="InterPro" id="IPR016047">
    <property type="entry name" value="M23ase_b-sheet_dom"/>
</dbReference>
<dbReference type="EMBL" id="JBHSAV010000093">
    <property type="protein sequence ID" value="MFC3978282.1"/>
    <property type="molecule type" value="Genomic_DNA"/>
</dbReference>
<accession>A0ABV8EPM7</accession>
<dbReference type="PANTHER" id="PTHR21666">
    <property type="entry name" value="PEPTIDASE-RELATED"/>
    <property type="match status" value="1"/>
</dbReference>
<dbReference type="InterPro" id="IPR050570">
    <property type="entry name" value="Cell_wall_metabolism_enzyme"/>
</dbReference>